<feature type="transmembrane region" description="Helical" evidence="1">
    <location>
        <begin position="75"/>
        <end position="96"/>
    </location>
</feature>
<gene>
    <name evidence="2" type="ORF">H9Q13_10695</name>
</gene>
<keyword evidence="1" id="KW-0472">Membrane</keyword>
<keyword evidence="3" id="KW-1185">Reference proteome</keyword>
<keyword evidence="1" id="KW-0812">Transmembrane</keyword>
<proteinExistence type="predicted"/>
<name>A0ABR7XI44_9BACT</name>
<dbReference type="RefSeq" id="WP_191183792.1">
    <property type="nucleotide sequence ID" value="NZ_JACXAJ010000004.1"/>
</dbReference>
<accession>A0ABR7XI44</accession>
<evidence type="ECO:0000256" key="1">
    <source>
        <dbReference type="SAM" id="Phobius"/>
    </source>
</evidence>
<feature type="transmembrane region" description="Helical" evidence="1">
    <location>
        <begin position="102"/>
        <end position="123"/>
    </location>
</feature>
<dbReference type="EMBL" id="JACXAJ010000004">
    <property type="protein sequence ID" value="MBD1397636.1"/>
    <property type="molecule type" value="Genomic_DNA"/>
</dbReference>
<reference evidence="2 3" key="1">
    <citation type="submission" date="2020-09" db="EMBL/GenBank/DDBJ databases">
        <title>Genome sequencing and assembly of Pontibacter sp.</title>
        <authorList>
            <person name="Chhetri G."/>
        </authorList>
    </citation>
    <scope>NUCLEOTIDE SEQUENCE [LARGE SCALE GENOMIC DNA]</scope>
    <source>
        <strain evidence="2 3">JH31</strain>
    </source>
</reference>
<evidence type="ECO:0000313" key="2">
    <source>
        <dbReference type="EMBL" id="MBD1397636.1"/>
    </source>
</evidence>
<protein>
    <submittedName>
        <fullName evidence="2">Uncharacterized protein</fullName>
    </submittedName>
</protein>
<keyword evidence="1" id="KW-1133">Transmembrane helix</keyword>
<organism evidence="2 3">
    <name type="scientific">Pontibacter aquaedesilientis</name>
    <dbReference type="NCBI Taxonomy" id="2766980"/>
    <lineage>
        <taxon>Bacteria</taxon>
        <taxon>Pseudomonadati</taxon>
        <taxon>Bacteroidota</taxon>
        <taxon>Cytophagia</taxon>
        <taxon>Cytophagales</taxon>
        <taxon>Hymenobacteraceae</taxon>
        <taxon>Pontibacter</taxon>
    </lineage>
</organism>
<sequence length="170" mass="19916">MIKKVELLLNAIHYCWYKADYKRHLLTNKLNPFMLLGEIPAVKRKFEQQGTSHKEVVNGLWCDERFGFSIKVSGGGLTIIMFMLIWAVFLMLNSLLTHPIGFSWKPFLVCLGLAFTICHLAVFQKDRYMSYFRQFEKWTSQQKLKFGLLALSFTVGGIALFIYSFRFLYF</sequence>
<feature type="transmembrane region" description="Helical" evidence="1">
    <location>
        <begin position="144"/>
        <end position="165"/>
    </location>
</feature>
<comment type="caution">
    <text evidence="2">The sequence shown here is derived from an EMBL/GenBank/DDBJ whole genome shotgun (WGS) entry which is preliminary data.</text>
</comment>
<dbReference type="Proteomes" id="UP000625551">
    <property type="component" value="Unassembled WGS sequence"/>
</dbReference>
<evidence type="ECO:0000313" key="3">
    <source>
        <dbReference type="Proteomes" id="UP000625551"/>
    </source>
</evidence>